<dbReference type="InterPro" id="IPR003018">
    <property type="entry name" value="GAF"/>
</dbReference>
<dbReference type="Pfam" id="PF07730">
    <property type="entry name" value="HisKA_3"/>
    <property type="match status" value="1"/>
</dbReference>
<evidence type="ECO:0000256" key="10">
    <source>
        <dbReference type="SAM" id="MobiDB-lite"/>
    </source>
</evidence>
<dbReference type="EC" id="2.7.13.3" evidence="2"/>
<dbReference type="Proteomes" id="UP000234331">
    <property type="component" value="Unassembled WGS sequence"/>
</dbReference>
<dbReference type="InterPro" id="IPR029016">
    <property type="entry name" value="GAF-like_dom_sf"/>
</dbReference>
<dbReference type="GO" id="GO:0000155">
    <property type="term" value="F:phosphorelay sensor kinase activity"/>
    <property type="evidence" value="ECO:0007669"/>
    <property type="project" value="InterPro"/>
</dbReference>
<keyword evidence="6 13" id="KW-0418">Kinase</keyword>
<evidence type="ECO:0000256" key="3">
    <source>
        <dbReference type="ARBA" id="ARBA00022553"/>
    </source>
</evidence>
<keyword evidence="7" id="KW-0067">ATP-binding</keyword>
<reference evidence="13 14" key="1">
    <citation type="submission" date="2017-06" db="EMBL/GenBank/DDBJ databases">
        <authorList>
            <person name="Kim H.J."/>
            <person name="Triplett B.A."/>
        </authorList>
    </citation>
    <scope>NUCLEOTIDE SEQUENCE [LARGE SCALE GENOMIC DNA]</scope>
    <source>
        <strain evidence="13">FRACA_ARgP5</strain>
    </source>
</reference>
<keyword evidence="5" id="KW-0547">Nucleotide-binding</keyword>
<keyword evidence="3" id="KW-0597">Phosphoprotein</keyword>
<evidence type="ECO:0000256" key="9">
    <source>
        <dbReference type="SAM" id="Coils"/>
    </source>
</evidence>
<dbReference type="AlphaFoldDB" id="A0A2I2L203"/>
<dbReference type="SMART" id="SM00065">
    <property type="entry name" value="GAF"/>
    <property type="match status" value="1"/>
</dbReference>
<accession>A0A2I2L203</accession>
<name>A0A2I2L203_9ACTN</name>
<evidence type="ECO:0000256" key="6">
    <source>
        <dbReference type="ARBA" id="ARBA00022777"/>
    </source>
</evidence>
<dbReference type="SUPFAM" id="SSF55781">
    <property type="entry name" value="GAF domain-like"/>
    <property type="match status" value="1"/>
</dbReference>
<evidence type="ECO:0000256" key="2">
    <source>
        <dbReference type="ARBA" id="ARBA00012438"/>
    </source>
</evidence>
<feature type="coiled-coil region" evidence="9">
    <location>
        <begin position="254"/>
        <end position="285"/>
    </location>
</feature>
<evidence type="ECO:0000313" key="14">
    <source>
        <dbReference type="Proteomes" id="UP000234331"/>
    </source>
</evidence>
<dbReference type="InterPro" id="IPR036890">
    <property type="entry name" value="HATPase_C_sf"/>
</dbReference>
<dbReference type="GO" id="GO:0005524">
    <property type="term" value="F:ATP binding"/>
    <property type="evidence" value="ECO:0007669"/>
    <property type="project" value="UniProtKB-KW"/>
</dbReference>
<dbReference type="Gene3D" id="3.30.450.40">
    <property type="match status" value="1"/>
</dbReference>
<keyword evidence="11" id="KW-1133">Transmembrane helix</keyword>
<dbReference type="GO" id="GO:0046983">
    <property type="term" value="F:protein dimerization activity"/>
    <property type="evidence" value="ECO:0007669"/>
    <property type="project" value="InterPro"/>
</dbReference>
<evidence type="ECO:0000259" key="12">
    <source>
        <dbReference type="SMART" id="SM00065"/>
    </source>
</evidence>
<keyword evidence="11" id="KW-0812">Transmembrane</keyword>
<dbReference type="PANTHER" id="PTHR24421:SF10">
    <property type="entry name" value="NITRATE_NITRITE SENSOR PROTEIN NARQ"/>
    <property type="match status" value="1"/>
</dbReference>
<feature type="transmembrane region" description="Helical" evidence="11">
    <location>
        <begin position="58"/>
        <end position="79"/>
    </location>
</feature>
<dbReference type="CDD" id="cd16917">
    <property type="entry name" value="HATPase_UhpB-NarQ-NarX-like"/>
    <property type="match status" value="1"/>
</dbReference>
<keyword evidence="11" id="KW-0472">Membrane</keyword>
<dbReference type="GO" id="GO:0016020">
    <property type="term" value="C:membrane"/>
    <property type="evidence" value="ECO:0007669"/>
    <property type="project" value="InterPro"/>
</dbReference>
<keyword evidence="14" id="KW-1185">Reference proteome</keyword>
<sequence>MPTRPAAGSGMRRLRRRAEWILLAGADLVCVGLLAVGALVVAVLVLGQTPRGQTARMVGPLLVGAAAAVLAAAPARRALRAAVHRALRRPGLPADDALRTFGEQASRGVPLATALADLGDGLRRQLALRRVEIWTGAQGRLTAAVGVHPPAPTTLTLLPAELDALARTRVAGPGWLGLWTPRLLAEPAAGERPLDEPRRWASHDREVRIVPARAGGVVLGLVVVDRPSGAAPFSEAEDRLFAELGTRLGTVLHNHELDAGLRDALDELRQANDELRVSRARLVAAADAERRRIERDLHDGAQQYLVSLAVGIRLVRDLVAEDTDAAVELLGALGEQITETIGEVRDLAHGIYPPLLRSAGLAEALRAAGQRSPVGVTVRAAGIGRYSPEIEAAVYFCCLEALQNAAKHAAAGTDRAVQVVVTLAERPDALQFGVADDGVGLDPDLAREGHGITNMRDRIGAIGGSLHWEPRDLATPDADADADGGAGAGAGAGARAAGGGGGGGGVVVRGLVPLPSVPR</sequence>
<evidence type="ECO:0000313" key="13">
    <source>
        <dbReference type="EMBL" id="SNQ51950.1"/>
    </source>
</evidence>
<evidence type="ECO:0000256" key="1">
    <source>
        <dbReference type="ARBA" id="ARBA00000085"/>
    </source>
</evidence>
<evidence type="ECO:0000256" key="8">
    <source>
        <dbReference type="ARBA" id="ARBA00023012"/>
    </source>
</evidence>
<proteinExistence type="predicted"/>
<dbReference type="InterPro" id="IPR011712">
    <property type="entry name" value="Sig_transdc_His_kin_sub3_dim/P"/>
</dbReference>
<organism evidence="13 14">
    <name type="scientific">Frankia canadensis</name>
    <dbReference type="NCBI Taxonomy" id="1836972"/>
    <lineage>
        <taxon>Bacteria</taxon>
        <taxon>Bacillati</taxon>
        <taxon>Actinomycetota</taxon>
        <taxon>Actinomycetes</taxon>
        <taxon>Frankiales</taxon>
        <taxon>Frankiaceae</taxon>
        <taxon>Frankia</taxon>
    </lineage>
</organism>
<protein>
    <recommendedName>
        <fullName evidence="2">histidine kinase</fullName>
        <ecNumber evidence="2">2.7.13.3</ecNumber>
    </recommendedName>
</protein>
<feature type="domain" description="GAF" evidence="12">
    <location>
        <begin position="110"/>
        <end position="262"/>
    </location>
</feature>
<comment type="catalytic activity">
    <reaction evidence="1">
        <text>ATP + protein L-histidine = ADP + protein N-phospho-L-histidine.</text>
        <dbReference type="EC" id="2.7.13.3"/>
    </reaction>
</comment>
<dbReference type="InterPro" id="IPR050482">
    <property type="entry name" value="Sensor_HK_TwoCompSys"/>
</dbReference>
<feature type="region of interest" description="Disordered" evidence="10">
    <location>
        <begin position="470"/>
        <end position="519"/>
    </location>
</feature>
<evidence type="ECO:0000256" key="4">
    <source>
        <dbReference type="ARBA" id="ARBA00022679"/>
    </source>
</evidence>
<evidence type="ECO:0000256" key="5">
    <source>
        <dbReference type="ARBA" id="ARBA00022741"/>
    </source>
</evidence>
<keyword evidence="4" id="KW-0808">Transferase</keyword>
<feature type="transmembrane region" description="Helical" evidence="11">
    <location>
        <begin position="20"/>
        <end position="46"/>
    </location>
</feature>
<feature type="compositionally biased region" description="Gly residues" evidence="10">
    <location>
        <begin position="484"/>
        <end position="507"/>
    </location>
</feature>
<evidence type="ECO:0000256" key="11">
    <source>
        <dbReference type="SAM" id="Phobius"/>
    </source>
</evidence>
<evidence type="ECO:0000256" key="7">
    <source>
        <dbReference type="ARBA" id="ARBA00022840"/>
    </source>
</evidence>
<dbReference type="SUPFAM" id="SSF55874">
    <property type="entry name" value="ATPase domain of HSP90 chaperone/DNA topoisomerase II/histidine kinase"/>
    <property type="match status" value="1"/>
</dbReference>
<dbReference type="Gene3D" id="1.20.5.1930">
    <property type="match status" value="1"/>
</dbReference>
<keyword evidence="9" id="KW-0175">Coiled coil</keyword>
<keyword evidence="8" id="KW-0902">Two-component regulatory system</keyword>
<gene>
    <name evidence="13" type="ORF">FRACA_880001</name>
</gene>
<dbReference type="Gene3D" id="3.30.565.10">
    <property type="entry name" value="Histidine kinase-like ATPase, C-terminal domain"/>
    <property type="match status" value="1"/>
</dbReference>
<dbReference type="EMBL" id="FZMO01000556">
    <property type="protein sequence ID" value="SNQ51950.1"/>
    <property type="molecule type" value="Genomic_DNA"/>
</dbReference>
<dbReference type="PANTHER" id="PTHR24421">
    <property type="entry name" value="NITRATE/NITRITE SENSOR PROTEIN NARX-RELATED"/>
    <property type="match status" value="1"/>
</dbReference>